<proteinExistence type="predicted"/>
<feature type="region of interest" description="Disordered" evidence="1">
    <location>
        <begin position="44"/>
        <end position="88"/>
    </location>
</feature>
<evidence type="ECO:0000313" key="2">
    <source>
        <dbReference type="EMBL" id="OTP11896.1"/>
    </source>
</evidence>
<evidence type="ECO:0000256" key="1">
    <source>
        <dbReference type="SAM" id="MobiDB-lite"/>
    </source>
</evidence>
<gene>
    <name evidence="2" type="ORF">A5844_000110</name>
</gene>
<dbReference type="RefSeq" id="WP_086283125.1">
    <property type="nucleotide sequence ID" value="NZ_NGMO01000001.1"/>
</dbReference>
<dbReference type="EMBL" id="NGMO01000001">
    <property type="protein sequence ID" value="OTP11896.1"/>
    <property type="molecule type" value="Genomic_DNA"/>
</dbReference>
<keyword evidence="3" id="KW-1185">Reference proteome</keyword>
<protein>
    <recommendedName>
        <fullName evidence="4">Wall-associated protein</fullName>
    </recommendedName>
</protein>
<comment type="caution">
    <text evidence="2">The sequence shown here is derived from an EMBL/GenBank/DDBJ whole genome shotgun (WGS) entry which is preliminary data.</text>
</comment>
<sequence>MKPGKKLLHSALILGVTLGNLNGTVVQAVSALSTIKNETKITKATETTKESEPTIKKASKSETKKATSKTKNKNSTKTNKQSLDSKETEIVRSKRTLKADSNFNVNDFPRYTNQKHIDLAKNLLADVQTKLNEFVDTSSIRFELGEQVQANQFMYSFPEFSSYNGGRIGVLLKYPNGLPIDEYWASVESDSGNWEMRLYTNHINSGQGFYDFLVNATFKRLKYGASNSPEKFTFPAIPFTIFEYNDNFNLYLGSLEKESFTVKFPTAEDAIGKIKATVKSGTHGLIQNDPVPDPKNYLTVENTKGNVKYEWTTSPKMDQLGTQNAKVRVSDETGRAEEVTVPVTVEPLIKAKTGPFEIYQYDLMPKAEDYFEVTSFLTGDYSIDWIDNANTNTPGTQTWRAKITASNNREATAEIPMQVKPLGDLVVKLKPIEEHKLGYSYPSFATNFKEYIDSVTMNGANVELKDLEYVPAESVEPDSSVVGTHPVKLTVQTKHPNSGATIKGSVETTVNVKWGETILMKAFNGESAGAFSLLLNGTNSSNIPLKLTSGLKSSPETSVGPSGTPFSLYYSFEVLRNEQVIYSQDVPNRATLEQIMDDFGGPENTIDVRINDVIKIYHPERTPNSSVLMMNEQEHDFTYDSEYAYYKVTAYGFDPVPVMEAEGAQKSFVLGENTANIDPSSLISNVTINGQKIDSSLYTVESLIDFDTSAVGTRKMRLRIKMKDGLASKDFDIDYQVKWGSTFVLKGLDNATVGAFSLLKENNQWALHASPGISDTDLSKPVNNYFGRKTYYGIEVIENVTTKYQYEVPGNISIKEAIEGFNNGQPLNVEKGNVIKVYHAESSGKNLLMVDELVKDFTIGSDYAYYEVTDHGLEPILAIDTDTKPQEFQLGEDTSKVDGTQLINHLTINGTEVPATLYTVKQLADFDTQTVGDKELRIQIETKDGNISKEIGVPYEVKWGNSIVMKSSTGGSAGVYSLQPGSSNTSRRLKIHQGFDSPLDEKLGQDPGLYYSLTVLRDDREVYAQDMPGHATLQQIMTAFGTDQVVSIQLGDVVKVYHPQRSEGSSVLMVDEKEEDFTYGSPYAYYQVTAYGFEPMSVMEAHTANQAFVLGEDISQIEDSQLLEKVTINGETVPEDAYTIERLSALDTTTIGKKTVKMKVRMNDGLSVVETEIPYEVKWGSTFVLKGLEEATVGAFSILKQNETLAIYASKGETTTDMDAPVNYTFGRDTYYKIEVLADPKKKQLFPDNIKYSYEVAGNRTVRQAIQGFNNGQPLVVEEGDIFKIYHAETENRNLLMRDDLVKDYTAGLNYAYYQVKNDEFEPITMLEAEVSSQELILGEDASKLDAATLLGNVSFNGQKLANTLYKVEQTEAFDTHTTGQKTVNLKVTTADGVSSTDIEVPYEVKWGSTIHLKNRKGETVGSFGLLKNEKQKQIEIQSMQGSDQTVLKNRVTELDDMNVYYGIEVLTSANVSKYKYEVRGTQTIEQAISRFNSGKGLIVNEGDVIRVFHSDSNNNLLMSEERERNFTYGGKYAIYKVTEYGFEPSGELTVTPHTVKIVQGAKKVDLKSLVKEVKVNGKNVPSNFYNVTLSEEVEEIDTSKLDVYKRQLVKEVKVNGKNVPSNFYNVTLSEEVEKIDTSKLGENSIPIDVTVDPTFGGFTTQTQTTYEVVSYTHLDVYKRTINIEVNDCLFFRKGNLTKRYCHL</sequence>
<accession>A0A2C9XR49</accession>
<feature type="compositionally biased region" description="Basic and acidic residues" evidence="1">
    <location>
        <begin position="44"/>
        <end position="65"/>
    </location>
</feature>
<reference evidence="2 3" key="1">
    <citation type="submission" date="2017-05" db="EMBL/GenBank/DDBJ databases">
        <title>The Genome Sequence of Enterococcus sp. 10A9_DIV0425.</title>
        <authorList>
            <consortium name="The Broad Institute Genomics Platform"/>
            <consortium name="The Broad Institute Genomic Center for Infectious Diseases"/>
            <person name="Earl A."/>
            <person name="Manson A."/>
            <person name="Schwartman J."/>
            <person name="Gilmore M."/>
            <person name="Abouelleil A."/>
            <person name="Cao P."/>
            <person name="Chapman S."/>
            <person name="Cusick C."/>
            <person name="Shea T."/>
            <person name="Young S."/>
            <person name="Neafsey D."/>
            <person name="Nusbaum C."/>
            <person name="Birren B."/>
        </authorList>
    </citation>
    <scope>NUCLEOTIDE SEQUENCE [LARGE SCALE GENOMIC DNA]</scope>
    <source>
        <strain evidence="2 3">10A9_DIV0425</strain>
    </source>
</reference>
<organism evidence="2 3">
    <name type="scientific">Candidatus Enterococcus wittei</name>
    <dbReference type="NCBI Taxonomy" id="1987383"/>
    <lineage>
        <taxon>Bacteria</taxon>
        <taxon>Bacillati</taxon>
        <taxon>Bacillota</taxon>
        <taxon>Bacilli</taxon>
        <taxon>Lactobacillales</taxon>
        <taxon>Enterococcaceae</taxon>
        <taxon>Enterococcus</taxon>
    </lineage>
</organism>
<name>A0A2C9XR49_9ENTE</name>
<dbReference type="Proteomes" id="UP000194933">
    <property type="component" value="Unassembled WGS sequence"/>
</dbReference>
<evidence type="ECO:0000313" key="3">
    <source>
        <dbReference type="Proteomes" id="UP000194933"/>
    </source>
</evidence>
<evidence type="ECO:0008006" key="4">
    <source>
        <dbReference type="Google" id="ProtNLM"/>
    </source>
</evidence>